<dbReference type="InParanoid" id="E2C7S1"/>
<reference evidence="1 2" key="1">
    <citation type="journal article" date="2010" name="Science">
        <title>Genomic comparison of the ants Camponotus floridanus and Harpegnathos saltator.</title>
        <authorList>
            <person name="Bonasio R."/>
            <person name="Zhang G."/>
            <person name="Ye C."/>
            <person name="Mutti N.S."/>
            <person name="Fang X."/>
            <person name="Qin N."/>
            <person name="Donahue G."/>
            <person name="Yang P."/>
            <person name="Li Q."/>
            <person name="Li C."/>
            <person name="Zhang P."/>
            <person name="Huang Z."/>
            <person name="Berger S.L."/>
            <person name="Reinberg D."/>
            <person name="Wang J."/>
            <person name="Liebig J."/>
        </authorList>
    </citation>
    <scope>NUCLEOTIDE SEQUENCE [LARGE SCALE GENOMIC DNA]</scope>
    <source>
        <strain evidence="1 2">R22 G/1</strain>
    </source>
</reference>
<proteinExistence type="predicted"/>
<sequence length="90" mass="10459">MFQFYIEDDIEKFKVDDSDVVDSCVDSNAVDCIVIDPNVIDLNESDVKEADKIPEQQVELSPVNFRQQFDNIIEQILYEICCLSKKMYTN</sequence>
<name>E2C7S1_HARSA</name>
<keyword evidence="2" id="KW-1185">Reference proteome</keyword>
<protein>
    <submittedName>
        <fullName evidence="1">Uncharacterized protein</fullName>
    </submittedName>
</protein>
<dbReference type="EMBL" id="GL453400">
    <property type="protein sequence ID" value="EFN76012.1"/>
    <property type="molecule type" value="Genomic_DNA"/>
</dbReference>
<dbReference type="AlphaFoldDB" id="E2C7S1"/>
<dbReference type="Proteomes" id="UP000008237">
    <property type="component" value="Unassembled WGS sequence"/>
</dbReference>
<accession>E2C7S1</accession>
<evidence type="ECO:0000313" key="2">
    <source>
        <dbReference type="Proteomes" id="UP000008237"/>
    </source>
</evidence>
<organism evidence="2">
    <name type="scientific">Harpegnathos saltator</name>
    <name type="common">Jerdon's jumping ant</name>
    <dbReference type="NCBI Taxonomy" id="610380"/>
    <lineage>
        <taxon>Eukaryota</taxon>
        <taxon>Metazoa</taxon>
        <taxon>Ecdysozoa</taxon>
        <taxon>Arthropoda</taxon>
        <taxon>Hexapoda</taxon>
        <taxon>Insecta</taxon>
        <taxon>Pterygota</taxon>
        <taxon>Neoptera</taxon>
        <taxon>Endopterygota</taxon>
        <taxon>Hymenoptera</taxon>
        <taxon>Apocrita</taxon>
        <taxon>Aculeata</taxon>
        <taxon>Formicoidea</taxon>
        <taxon>Formicidae</taxon>
        <taxon>Ponerinae</taxon>
        <taxon>Ponerini</taxon>
        <taxon>Harpegnathos</taxon>
    </lineage>
</organism>
<gene>
    <name evidence="1" type="ORF">EAI_12718</name>
</gene>
<evidence type="ECO:0000313" key="1">
    <source>
        <dbReference type="EMBL" id="EFN76012.1"/>
    </source>
</evidence>